<reference evidence="1 2" key="1">
    <citation type="submission" date="2016-09" db="EMBL/GenBank/DDBJ databases">
        <title>Genomic evidence for plant-parasitic nematodes as the earliest Wolbachia hosts.</title>
        <authorList>
            <person name="Brown A.M."/>
            <person name="Wasala S.K."/>
            <person name="Howe D.K."/>
            <person name="Peetz A.B."/>
            <person name="Zasada I.A."/>
            <person name="Denver D.R."/>
        </authorList>
    </citation>
    <scope>NUCLEOTIDE SEQUENCE [LARGE SCALE GENOMIC DNA]</scope>
    <source>
        <strain evidence="2">wPpe</strain>
    </source>
</reference>
<dbReference type="EMBL" id="MJMG01000007">
    <property type="protein sequence ID" value="OEY86667.1"/>
    <property type="molecule type" value="Genomic_DNA"/>
</dbReference>
<dbReference type="SUPFAM" id="SSF47819">
    <property type="entry name" value="HRDC-like"/>
    <property type="match status" value="1"/>
</dbReference>
<accession>A0A1E7QJV1</accession>
<organism evidence="1 2">
    <name type="scientific">Wolbachia pipientis</name>
    <dbReference type="NCBI Taxonomy" id="955"/>
    <lineage>
        <taxon>Bacteria</taxon>
        <taxon>Pseudomonadati</taxon>
        <taxon>Pseudomonadota</taxon>
        <taxon>Alphaproteobacteria</taxon>
        <taxon>Rickettsiales</taxon>
        <taxon>Anaplasmataceae</taxon>
        <taxon>Wolbachieae</taxon>
        <taxon>Wolbachia</taxon>
    </lineage>
</organism>
<sequence>MDSKCRDNDISRKLVISKEDMAKSMSGCTDTLFKGWRYDFFGKSIKSFINNDSQFKISITKSSDNMMHLKSEESVL</sequence>
<evidence type="ECO:0000313" key="1">
    <source>
        <dbReference type="EMBL" id="OEY86667.1"/>
    </source>
</evidence>
<proteinExistence type="predicted"/>
<gene>
    <name evidence="1" type="ORF">BIY23_03140</name>
</gene>
<dbReference type="GO" id="GO:0000166">
    <property type="term" value="F:nucleotide binding"/>
    <property type="evidence" value="ECO:0007669"/>
    <property type="project" value="InterPro"/>
</dbReference>
<comment type="caution">
    <text evidence="1">The sequence shown here is derived from an EMBL/GenBank/DDBJ whole genome shotgun (WGS) entry which is preliminary data.</text>
</comment>
<protein>
    <submittedName>
        <fullName evidence="1">Uncharacterized protein</fullName>
    </submittedName>
</protein>
<dbReference type="Proteomes" id="UP000175679">
    <property type="component" value="Unassembled WGS sequence"/>
</dbReference>
<name>A0A1E7QJV1_WOLPI</name>
<dbReference type="InterPro" id="IPR010997">
    <property type="entry name" value="HRDC-like_sf"/>
</dbReference>
<evidence type="ECO:0000313" key="2">
    <source>
        <dbReference type="Proteomes" id="UP000175679"/>
    </source>
</evidence>
<keyword evidence="2" id="KW-1185">Reference proteome</keyword>
<dbReference type="AlphaFoldDB" id="A0A1E7QJV1"/>